<feature type="region of interest" description="Disordered" evidence="1">
    <location>
        <begin position="32"/>
        <end position="96"/>
    </location>
</feature>
<dbReference type="Proteomes" id="UP000298493">
    <property type="component" value="Unassembled WGS sequence"/>
</dbReference>
<comment type="caution">
    <text evidence="2">The sequence shown here is derived from an EMBL/GenBank/DDBJ whole genome shotgun (WGS) entry which is preliminary data.</text>
</comment>
<protein>
    <submittedName>
        <fullName evidence="2">Uncharacterized protein</fullName>
    </submittedName>
</protein>
<proteinExistence type="predicted"/>
<evidence type="ECO:0000313" key="3">
    <source>
        <dbReference type="Proteomes" id="UP000298493"/>
    </source>
</evidence>
<gene>
    <name evidence="2" type="ORF">E6O75_ATG01566</name>
</gene>
<sequence>MHMAIPIPRAIRYLPTTRLNRRPACLPIFRNPSYPTDSTSHPYHKAGLYVPPHMPKLQSQHDHPPTQHHHPPTRHDGRSVQPRSPPSDYERQQYHP</sequence>
<reference evidence="2 3" key="1">
    <citation type="submission" date="2019-04" db="EMBL/GenBank/DDBJ databases">
        <title>High contiguity whole genome sequence and gene annotation resource for two Venturia nashicola isolates.</title>
        <authorList>
            <person name="Prokchorchik M."/>
            <person name="Won K."/>
            <person name="Lee Y."/>
            <person name="Choi E.D."/>
            <person name="Segonzac C."/>
            <person name="Sohn K.H."/>
        </authorList>
    </citation>
    <scope>NUCLEOTIDE SEQUENCE [LARGE SCALE GENOMIC DNA]</scope>
    <source>
        <strain evidence="2 3">PRI2</strain>
    </source>
</reference>
<accession>A0A4Z1PF64</accession>
<organism evidence="2 3">
    <name type="scientific">Venturia nashicola</name>
    <dbReference type="NCBI Taxonomy" id="86259"/>
    <lineage>
        <taxon>Eukaryota</taxon>
        <taxon>Fungi</taxon>
        <taxon>Dikarya</taxon>
        <taxon>Ascomycota</taxon>
        <taxon>Pezizomycotina</taxon>
        <taxon>Dothideomycetes</taxon>
        <taxon>Pleosporomycetidae</taxon>
        <taxon>Venturiales</taxon>
        <taxon>Venturiaceae</taxon>
        <taxon>Venturia</taxon>
    </lineage>
</organism>
<evidence type="ECO:0000313" key="2">
    <source>
        <dbReference type="EMBL" id="TID27073.1"/>
    </source>
</evidence>
<dbReference type="EMBL" id="SNSC02000002">
    <property type="protein sequence ID" value="TID27073.1"/>
    <property type="molecule type" value="Genomic_DNA"/>
</dbReference>
<dbReference type="AlphaFoldDB" id="A0A4Z1PF64"/>
<keyword evidence="3" id="KW-1185">Reference proteome</keyword>
<name>A0A4Z1PF64_9PEZI</name>
<evidence type="ECO:0000256" key="1">
    <source>
        <dbReference type="SAM" id="MobiDB-lite"/>
    </source>
</evidence>